<feature type="transmembrane region" description="Helical" evidence="2">
    <location>
        <begin position="54"/>
        <end position="72"/>
    </location>
</feature>
<dbReference type="Proteomes" id="UP000182248">
    <property type="component" value="Unassembled WGS sequence"/>
</dbReference>
<keyword evidence="2" id="KW-0472">Membrane</keyword>
<keyword evidence="2" id="KW-1133">Transmembrane helix</keyword>
<gene>
    <name evidence="3" type="ORF">SAMN02927921_00804</name>
</gene>
<evidence type="ECO:0000256" key="1">
    <source>
        <dbReference type="SAM" id="Coils"/>
    </source>
</evidence>
<evidence type="ECO:0000313" key="4">
    <source>
        <dbReference type="Proteomes" id="UP000182248"/>
    </source>
</evidence>
<proteinExistence type="predicted"/>
<reference evidence="3 4" key="1">
    <citation type="submission" date="2016-11" db="EMBL/GenBank/DDBJ databases">
        <authorList>
            <person name="Jaros S."/>
            <person name="Januszkiewicz K."/>
            <person name="Wedrychowicz H."/>
        </authorList>
    </citation>
    <scope>NUCLEOTIDE SEQUENCE [LARGE SCALE GENOMIC DNA]</scope>
    <source>
        <strain evidence="3 4">CGMCC 1.12145</strain>
    </source>
</reference>
<evidence type="ECO:0008006" key="5">
    <source>
        <dbReference type="Google" id="ProtNLM"/>
    </source>
</evidence>
<keyword evidence="2" id="KW-0812">Transmembrane</keyword>
<evidence type="ECO:0000313" key="3">
    <source>
        <dbReference type="EMBL" id="SFW26242.1"/>
    </source>
</evidence>
<evidence type="ECO:0000256" key="2">
    <source>
        <dbReference type="SAM" id="Phobius"/>
    </source>
</evidence>
<dbReference type="OrthoDB" id="1143801at2"/>
<dbReference type="RefSeq" id="WP_072316074.1">
    <property type="nucleotide sequence ID" value="NZ_FPJE01000003.1"/>
</dbReference>
<protein>
    <recommendedName>
        <fullName evidence="5">DUF4179 domain-containing protein</fullName>
    </recommendedName>
</protein>
<dbReference type="STRING" id="1150368.SAMN02927921_00804"/>
<accession>A0A1K1MSS2</accession>
<sequence>MEKDDIDQLFGHLEGGFDTETPPAGHEARFLNKLAQQKSKTTVHRTPVYKLRNVMAIAASVVLLLGLGWVLLDTPSSPGATDTETREETTYPELARTQHYFSSLIENELKKIKEEANTEDTRIIVNDAIIQLEQIESDYEKLEEELQKNGYSKQLLNAMITNFQTRITLLQHVMEQIEDTKKLKTERHEENRI</sequence>
<keyword evidence="1" id="KW-0175">Coiled coil</keyword>
<dbReference type="EMBL" id="FPJE01000003">
    <property type="protein sequence ID" value="SFW26242.1"/>
    <property type="molecule type" value="Genomic_DNA"/>
</dbReference>
<feature type="coiled-coil region" evidence="1">
    <location>
        <begin position="125"/>
        <end position="152"/>
    </location>
</feature>
<organism evidence="3 4">
    <name type="scientific">Sinomicrobium oceani</name>
    <dbReference type="NCBI Taxonomy" id="1150368"/>
    <lineage>
        <taxon>Bacteria</taxon>
        <taxon>Pseudomonadati</taxon>
        <taxon>Bacteroidota</taxon>
        <taxon>Flavobacteriia</taxon>
        <taxon>Flavobacteriales</taxon>
        <taxon>Flavobacteriaceae</taxon>
        <taxon>Sinomicrobium</taxon>
    </lineage>
</organism>
<name>A0A1K1MSS2_9FLAO</name>
<keyword evidence="4" id="KW-1185">Reference proteome</keyword>
<dbReference type="AlphaFoldDB" id="A0A1K1MSS2"/>